<dbReference type="Proteomes" id="UP000681075">
    <property type="component" value="Unassembled WGS sequence"/>
</dbReference>
<evidence type="ECO:0000256" key="3">
    <source>
        <dbReference type="ARBA" id="ARBA00021840"/>
    </source>
</evidence>
<evidence type="ECO:0000256" key="1">
    <source>
        <dbReference type="ARBA" id="ARBA00003416"/>
    </source>
</evidence>
<dbReference type="EMBL" id="BOPV01000001">
    <property type="protein sequence ID" value="GIL40014.1"/>
    <property type="molecule type" value="Genomic_DNA"/>
</dbReference>
<proteinExistence type="inferred from homology"/>
<evidence type="ECO:0000256" key="5">
    <source>
        <dbReference type="ARBA" id="ARBA00023172"/>
    </source>
</evidence>
<keyword evidence="4" id="KW-0175">Coiled coil</keyword>
<reference evidence="7" key="1">
    <citation type="submission" date="2021-02" db="EMBL/GenBank/DDBJ databases">
        <title>Genome sequence of Rhodospirillales sp. strain TMPK1 isolated from soil.</title>
        <authorList>
            <person name="Nakai R."/>
            <person name="Kusada H."/>
            <person name="Tamaki H."/>
        </authorList>
    </citation>
    <scope>NUCLEOTIDE SEQUENCE</scope>
    <source>
        <strain evidence="7">TMPK1</strain>
    </source>
</reference>
<protein>
    <recommendedName>
        <fullName evidence="3">DNA recombination protein RmuC homolog</fullName>
    </recommendedName>
</protein>
<dbReference type="GO" id="GO:0006310">
    <property type="term" value="P:DNA recombination"/>
    <property type="evidence" value="ECO:0007669"/>
    <property type="project" value="UniProtKB-KW"/>
</dbReference>
<evidence type="ECO:0000313" key="8">
    <source>
        <dbReference type="Proteomes" id="UP000681075"/>
    </source>
</evidence>
<comment type="caution">
    <text evidence="7">The sequence shown here is derived from an EMBL/GenBank/DDBJ whole genome shotgun (WGS) entry which is preliminary data.</text>
</comment>
<dbReference type="Pfam" id="PF02646">
    <property type="entry name" value="RmuC"/>
    <property type="match status" value="1"/>
</dbReference>
<evidence type="ECO:0000256" key="2">
    <source>
        <dbReference type="ARBA" id="ARBA00009840"/>
    </source>
</evidence>
<name>A0A8S8XB89_9PROT</name>
<evidence type="ECO:0000256" key="4">
    <source>
        <dbReference type="ARBA" id="ARBA00023054"/>
    </source>
</evidence>
<dbReference type="InterPro" id="IPR003798">
    <property type="entry name" value="DNA_recombination_RmuC"/>
</dbReference>
<feature type="region of interest" description="Disordered" evidence="6">
    <location>
        <begin position="414"/>
        <end position="439"/>
    </location>
</feature>
<gene>
    <name evidence="7" type="ORF">TMPK1_22510</name>
</gene>
<keyword evidence="5" id="KW-0233">DNA recombination</keyword>
<dbReference type="RefSeq" id="WP_420243126.1">
    <property type="nucleotide sequence ID" value="NZ_BOPV01000001.1"/>
</dbReference>
<sequence>MIEWVEIALLVVLIVLALLRLRGGSGYAAATERLVRIEAAGMRAEQAQREDLRALREELQRGGRETSQALREELTALGQTVKDRLETVGAELARRGEADERRQEALRKSVDERLEAVRLVVEQRLEALNVNNAAKLEEMRATVDEKLHATLEARLTASFGLVSERLEKVQVGLGEMQSLATGVGDLKRVLTNVKSRGGWAEIQLGWLLEQTLAPEQYKANVRVRPDTNELVEFAICLPGDEESVWLPIDAKFPKEDYERLLEAYETADPDAIERHGKAIERAIRDEAKKISDKYVCPPHTTNFAIMYLPTEGLFAEVIRRPGLVDDIQTRCRVTIAGPTTFTALLNSLQMGFRTLAIQQRSGEVWKILGATKSEFEKFSTLWEKLGKQLSTAQNTVEEVGRKSRTISRALKNVESEPGGALGADTAPLLALDDERDAAE</sequence>
<organism evidence="7 8">
    <name type="scientific">Roseiterribacter gracilis</name>
    <dbReference type="NCBI Taxonomy" id="2812848"/>
    <lineage>
        <taxon>Bacteria</taxon>
        <taxon>Pseudomonadati</taxon>
        <taxon>Pseudomonadota</taxon>
        <taxon>Alphaproteobacteria</taxon>
        <taxon>Rhodospirillales</taxon>
        <taxon>Roseiterribacteraceae</taxon>
        <taxon>Roseiterribacter</taxon>
    </lineage>
</organism>
<comment type="function">
    <text evidence="1">Involved in DNA recombination.</text>
</comment>
<keyword evidence="8" id="KW-1185">Reference proteome</keyword>
<accession>A0A8S8XB89</accession>
<comment type="similarity">
    <text evidence="2">Belongs to the RmuC family.</text>
</comment>
<evidence type="ECO:0000313" key="7">
    <source>
        <dbReference type="EMBL" id="GIL40014.1"/>
    </source>
</evidence>
<dbReference type="PANTHER" id="PTHR30563:SF0">
    <property type="entry name" value="DNA RECOMBINATION PROTEIN RMUC"/>
    <property type="match status" value="1"/>
</dbReference>
<evidence type="ECO:0000256" key="6">
    <source>
        <dbReference type="SAM" id="MobiDB-lite"/>
    </source>
</evidence>
<dbReference type="AlphaFoldDB" id="A0A8S8XB89"/>
<dbReference type="PANTHER" id="PTHR30563">
    <property type="entry name" value="DNA RECOMBINATION PROTEIN RMUC"/>
    <property type="match status" value="1"/>
</dbReference>